<gene>
    <name evidence="2" type="ORF">M011DRAFT_139518</name>
</gene>
<dbReference type="EMBL" id="MU006582">
    <property type="protein sequence ID" value="KAF2745545.1"/>
    <property type="molecule type" value="Genomic_DNA"/>
</dbReference>
<name>A0A6A6V4X5_9PLEO</name>
<evidence type="ECO:0000313" key="3">
    <source>
        <dbReference type="Proteomes" id="UP000799440"/>
    </source>
</evidence>
<keyword evidence="3" id="KW-1185">Reference proteome</keyword>
<dbReference type="Proteomes" id="UP000799440">
    <property type="component" value="Unassembled WGS sequence"/>
</dbReference>
<feature type="transmembrane region" description="Helical" evidence="1">
    <location>
        <begin position="80"/>
        <end position="102"/>
    </location>
</feature>
<evidence type="ECO:0000256" key="1">
    <source>
        <dbReference type="SAM" id="Phobius"/>
    </source>
</evidence>
<organism evidence="2 3">
    <name type="scientific">Sporormia fimetaria CBS 119925</name>
    <dbReference type="NCBI Taxonomy" id="1340428"/>
    <lineage>
        <taxon>Eukaryota</taxon>
        <taxon>Fungi</taxon>
        <taxon>Dikarya</taxon>
        <taxon>Ascomycota</taxon>
        <taxon>Pezizomycotina</taxon>
        <taxon>Dothideomycetes</taxon>
        <taxon>Pleosporomycetidae</taxon>
        <taxon>Pleosporales</taxon>
        <taxon>Sporormiaceae</taxon>
        <taxon>Sporormia</taxon>
    </lineage>
</organism>
<evidence type="ECO:0000313" key="2">
    <source>
        <dbReference type="EMBL" id="KAF2745545.1"/>
    </source>
</evidence>
<accession>A0A6A6V4X5</accession>
<sequence length="108" mass="12727">MYRRFRYHLLLRKTPRLNPRPSDTTSCPTCPTKALISSSPIPRPNNTSQIPHCIASWPHHRFRFFTQTSNNRSLIGPIPLYLYTFTHIWILFHFTFIIPLYAGGRFPL</sequence>
<dbReference type="AlphaFoldDB" id="A0A6A6V4X5"/>
<keyword evidence="1" id="KW-1133">Transmembrane helix</keyword>
<keyword evidence="1" id="KW-0812">Transmembrane</keyword>
<protein>
    <submittedName>
        <fullName evidence="2">Uncharacterized protein</fullName>
    </submittedName>
</protein>
<proteinExistence type="predicted"/>
<keyword evidence="1" id="KW-0472">Membrane</keyword>
<reference evidence="2" key="1">
    <citation type="journal article" date="2020" name="Stud. Mycol.">
        <title>101 Dothideomycetes genomes: a test case for predicting lifestyles and emergence of pathogens.</title>
        <authorList>
            <person name="Haridas S."/>
            <person name="Albert R."/>
            <person name="Binder M."/>
            <person name="Bloem J."/>
            <person name="Labutti K."/>
            <person name="Salamov A."/>
            <person name="Andreopoulos B."/>
            <person name="Baker S."/>
            <person name="Barry K."/>
            <person name="Bills G."/>
            <person name="Bluhm B."/>
            <person name="Cannon C."/>
            <person name="Castanera R."/>
            <person name="Culley D."/>
            <person name="Daum C."/>
            <person name="Ezra D."/>
            <person name="Gonzalez J."/>
            <person name="Henrissat B."/>
            <person name="Kuo A."/>
            <person name="Liang C."/>
            <person name="Lipzen A."/>
            <person name="Lutzoni F."/>
            <person name="Magnuson J."/>
            <person name="Mondo S."/>
            <person name="Nolan M."/>
            <person name="Ohm R."/>
            <person name="Pangilinan J."/>
            <person name="Park H.-J."/>
            <person name="Ramirez L."/>
            <person name="Alfaro M."/>
            <person name="Sun H."/>
            <person name="Tritt A."/>
            <person name="Yoshinaga Y."/>
            <person name="Zwiers L.-H."/>
            <person name="Turgeon B."/>
            <person name="Goodwin S."/>
            <person name="Spatafora J."/>
            <person name="Crous P."/>
            <person name="Grigoriev I."/>
        </authorList>
    </citation>
    <scope>NUCLEOTIDE SEQUENCE</scope>
    <source>
        <strain evidence="2">CBS 119925</strain>
    </source>
</reference>